<organism evidence="4 5">
    <name type="scientific">Athelia psychrophila</name>
    <dbReference type="NCBI Taxonomy" id="1759441"/>
    <lineage>
        <taxon>Eukaryota</taxon>
        <taxon>Fungi</taxon>
        <taxon>Dikarya</taxon>
        <taxon>Basidiomycota</taxon>
        <taxon>Agaricomycotina</taxon>
        <taxon>Agaricomycetes</taxon>
        <taxon>Agaricomycetidae</taxon>
        <taxon>Atheliales</taxon>
        <taxon>Atheliaceae</taxon>
        <taxon>Athelia</taxon>
    </lineage>
</organism>
<reference evidence="4 5" key="1">
    <citation type="journal article" date="2016" name="Mol. Biol. Evol.">
        <title>Comparative Genomics of Early-Diverging Mushroom-Forming Fungi Provides Insights into the Origins of Lignocellulose Decay Capabilities.</title>
        <authorList>
            <person name="Nagy L.G."/>
            <person name="Riley R."/>
            <person name="Tritt A."/>
            <person name="Adam C."/>
            <person name="Daum C."/>
            <person name="Floudas D."/>
            <person name="Sun H."/>
            <person name="Yadav J.S."/>
            <person name="Pangilinan J."/>
            <person name="Larsson K.H."/>
            <person name="Matsuura K."/>
            <person name="Barry K."/>
            <person name="Labutti K."/>
            <person name="Kuo R."/>
            <person name="Ohm R.A."/>
            <person name="Bhattacharya S.S."/>
            <person name="Shirouzu T."/>
            <person name="Yoshinaga Y."/>
            <person name="Martin F.M."/>
            <person name="Grigoriev I.V."/>
            <person name="Hibbett D.S."/>
        </authorList>
    </citation>
    <scope>NUCLEOTIDE SEQUENCE [LARGE SCALE GENOMIC DNA]</scope>
    <source>
        <strain evidence="4 5">CBS 109695</strain>
    </source>
</reference>
<protein>
    <submittedName>
        <fullName evidence="4">Uncharacterized protein</fullName>
    </submittedName>
</protein>
<evidence type="ECO:0000256" key="3">
    <source>
        <dbReference type="PROSITE-ProRule" id="PRU00221"/>
    </source>
</evidence>
<sequence>MDLKHNHGSLVYVVRACYNDDAIDLIALGGEHTVEILQVTSSSSTVVASFHVGTRITALAWSSRTVSSSSSDQWFIELAVAGADFGLFLLSKSGSVNETIMPFGGGLSGHHGKVNDMSFCGGRGEDSHRYVATVSDDKMLMVWDLDPALDIASVPSPGSDASSSSSPRPQPTAYVITFPHPLTTVNSHPSTGKDFLVSDCRGSIFITDWRSDPDESDQGNWRHSNLVELVEPCALSDAMTGLSVQWTGSAAWRRDAVDIIGATYGTRFSIWDITKLEGGKPSLSGVSFPEGGGHFRWCQSYPDYFAISNHLSPKGAVIHVHNMAFIHAQPNVITIAPRPHHIRDFDFLASRGIPRIVAAVGSEVLIFSIAAES</sequence>
<dbReference type="InterPro" id="IPR001680">
    <property type="entry name" value="WD40_rpt"/>
</dbReference>
<proteinExistence type="predicted"/>
<keyword evidence="1 3" id="KW-0853">WD repeat</keyword>
<dbReference type="InterPro" id="IPR019775">
    <property type="entry name" value="WD40_repeat_CS"/>
</dbReference>
<dbReference type="STRING" id="436010.A0A166NCQ0"/>
<dbReference type="OrthoDB" id="340259at2759"/>
<gene>
    <name evidence="4" type="ORF">FIBSPDRAFT_1041985</name>
</gene>
<keyword evidence="2" id="KW-0677">Repeat</keyword>
<dbReference type="AlphaFoldDB" id="A0A166NCQ0"/>
<dbReference type="PANTHER" id="PTHR22806:SF0">
    <property type="entry name" value="NUCLEOPORIN NUP37"/>
    <property type="match status" value="1"/>
</dbReference>
<dbReference type="Proteomes" id="UP000076532">
    <property type="component" value="Unassembled WGS sequence"/>
</dbReference>
<keyword evidence="5" id="KW-1185">Reference proteome</keyword>
<dbReference type="Gene3D" id="2.130.10.10">
    <property type="entry name" value="YVTN repeat-like/Quinoprotein amine dehydrogenase"/>
    <property type="match status" value="1"/>
</dbReference>
<evidence type="ECO:0000313" key="4">
    <source>
        <dbReference type="EMBL" id="KZP24876.1"/>
    </source>
</evidence>
<feature type="repeat" description="WD" evidence="3">
    <location>
        <begin position="107"/>
        <end position="153"/>
    </location>
</feature>
<dbReference type="PROSITE" id="PS00678">
    <property type="entry name" value="WD_REPEATS_1"/>
    <property type="match status" value="1"/>
</dbReference>
<dbReference type="GO" id="GO:0031080">
    <property type="term" value="C:nuclear pore outer ring"/>
    <property type="evidence" value="ECO:0007669"/>
    <property type="project" value="InterPro"/>
</dbReference>
<evidence type="ECO:0000313" key="5">
    <source>
        <dbReference type="Proteomes" id="UP000076532"/>
    </source>
</evidence>
<evidence type="ECO:0000256" key="1">
    <source>
        <dbReference type="ARBA" id="ARBA00022574"/>
    </source>
</evidence>
<dbReference type="PROSITE" id="PS50082">
    <property type="entry name" value="WD_REPEATS_2"/>
    <property type="match status" value="1"/>
</dbReference>
<dbReference type="SUPFAM" id="SSF50978">
    <property type="entry name" value="WD40 repeat-like"/>
    <property type="match status" value="1"/>
</dbReference>
<name>A0A166NCQ0_9AGAM</name>
<dbReference type="EMBL" id="KV417524">
    <property type="protein sequence ID" value="KZP24876.1"/>
    <property type="molecule type" value="Genomic_DNA"/>
</dbReference>
<accession>A0A166NCQ0</accession>
<dbReference type="InterPro" id="IPR037626">
    <property type="entry name" value="NUP37"/>
</dbReference>
<evidence type="ECO:0000256" key="2">
    <source>
        <dbReference type="ARBA" id="ARBA00022737"/>
    </source>
</evidence>
<dbReference type="PANTHER" id="PTHR22806">
    <property type="entry name" value="NUCLEOPORIN NUP37 P37 -RELATED"/>
    <property type="match status" value="1"/>
</dbReference>
<dbReference type="InterPro" id="IPR015943">
    <property type="entry name" value="WD40/YVTN_repeat-like_dom_sf"/>
</dbReference>
<dbReference type="InterPro" id="IPR036322">
    <property type="entry name" value="WD40_repeat_dom_sf"/>
</dbReference>